<keyword evidence="1" id="KW-1133">Transmembrane helix</keyword>
<organism evidence="2 3">
    <name type="scientific">Mucilaginibacter gracilis</name>
    <dbReference type="NCBI Taxonomy" id="423350"/>
    <lineage>
        <taxon>Bacteria</taxon>
        <taxon>Pseudomonadati</taxon>
        <taxon>Bacteroidota</taxon>
        <taxon>Sphingobacteriia</taxon>
        <taxon>Sphingobacteriales</taxon>
        <taxon>Sphingobacteriaceae</taxon>
        <taxon>Mucilaginibacter</taxon>
    </lineage>
</organism>
<gene>
    <name evidence="2" type="ORF">BDD43_2431</name>
</gene>
<keyword evidence="1" id="KW-0472">Membrane</keyword>
<proteinExistence type="predicted"/>
<dbReference type="Proteomes" id="UP000268007">
    <property type="component" value="Unassembled WGS sequence"/>
</dbReference>
<feature type="transmembrane region" description="Helical" evidence="1">
    <location>
        <begin position="206"/>
        <end position="224"/>
    </location>
</feature>
<dbReference type="EMBL" id="RBKU01000001">
    <property type="protein sequence ID" value="RKR82255.1"/>
    <property type="molecule type" value="Genomic_DNA"/>
</dbReference>
<feature type="transmembrane region" description="Helical" evidence="1">
    <location>
        <begin position="502"/>
        <end position="522"/>
    </location>
</feature>
<comment type="caution">
    <text evidence="2">The sequence shown here is derived from an EMBL/GenBank/DDBJ whole genome shotgun (WGS) entry which is preliminary data.</text>
</comment>
<evidence type="ECO:0008006" key="4">
    <source>
        <dbReference type="Google" id="ProtNLM"/>
    </source>
</evidence>
<protein>
    <recommendedName>
        <fullName evidence="4">O-antigen polysaccharide polymerase Wzy-like protein</fullName>
    </recommendedName>
</protein>
<feature type="transmembrane region" description="Helical" evidence="1">
    <location>
        <begin position="37"/>
        <end position="56"/>
    </location>
</feature>
<feature type="transmembrane region" description="Helical" evidence="1">
    <location>
        <begin position="430"/>
        <end position="450"/>
    </location>
</feature>
<feature type="transmembrane region" description="Helical" evidence="1">
    <location>
        <begin position="261"/>
        <end position="283"/>
    </location>
</feature>
<feature type="transmembrane region" description="Helical" evidence="1">
    <location>
        <begin position="145"/>
        <end position="168"/>
    </location>
</feature>
<reference evidence="2 3" key="1">
    <citation type="submission" date="2018-10" db="EMBL/GenBank/DDBJ databases">
        <title>Genomic Encyclopedia of Archaeal and Bacterial Type Strains, Phase II (KMG-II): from individual species to whole genera.</title>
        <authorList>
            <person name="Goeker M."/>
        </authorList>
    </citation>
    <scope>NUCLEOTIDE SEQUENCE [LARGE SCALE GENOMIC DNA]</scope>
    <source>
        <strain evidence="2 3">DSM 18602</strain>
    </source>
</reference>
<evidence type="ECO:0000313" key="2">
    <source>
        <dbReference type="EMBL" id="RKR82255.1"/>
    </source>
</evidence>
<feature type="transmembrane region" description="Helical" evidence="1">
    <location>
        <begin position="63"/>
        <end position="85"/>
    </location>
</feature>
<dbReference type="AlphaFoldDB" id="A0A495IZV2"/>
<feature type="transmembrane region" description="Helical" evidence="1">
    <location>
        <begin position="230"/>
        <end position="252"/>
    </location>
</feature>
<feature type="transmembrane region" description="Helical" evidence="1">
    <location>
        <begin position="12"/>
        <end position="31"/>
    </location>
</feature>
<name>A0A495IZV2_9SPHI</name>
<sequence>MYSQQHKDSLLLFRKLMVTTSLIVFLLQLMIDASYENILCNLMAVAIFYLTCLVVFAPRNNSLGPALTATTVFICITGNSLMPMIGTTLEGHPLIYTLLIPVDVFFHRLLFGLALLAAQLLASSRFSLPIKMGMSKIGTYAKSRVLIPPSGLWVLGFIGVSAIMINHFVGLPSILAKFIDGFNFLTVSPFLILLRPYNSIVKWKEIWLKILLYFLLQVVIAFINNSRAGFVLPIAILAAGWLMQMLMGLVFIDNKLLRRGVIAGILGLGLLGQFADLSTAIIMERGQRATRSADEQLAATLSRFTDKKSLEDFRSELGEANEGISAANVWQENYVNNPFLARFIQIKFDDNCLYRTSSFGDYQIDQLRNVTINKLYALLPDPLLKALSIKIDKKFINSFSIADFIVDLSTGQESNNSFLTASIPIHSFTLFYWLYPVVLAIVYFLVFTMIQGLFSIFGYTTMYGGISTLSLLYAYFLFVYITIDSLTMVLSFMLRNFWQDLIIYYIAIGVVRILGIANNINIPIRFKRINKTLVRAHR</sequence>
<keyword evidence="3" id="KW-1185">Reference proteome</keyword>
<evidence type="ECO:0000313" key="3">
    <source>
        <dbReference type="Proteomes" id="UP000268007"/>
    </source>
</evidence>
<evidence type="ECO:0000256" key="1">
    <source>
        <dbReference type="SAM" id="Phobius"/>
    </source>
</evidence>
<feature type="transmembrane region" description="Helical" evidence="1">
    <location>
        <begin position="105"/>
        <end position="124"/>
    </location>
</feature>
<accession>A0A495IZV2</accession>
<keyword evidence="1" id="KW-0812">Transmembrane</keyword>